<dbReference type="Pfam" id="PF01220">
    <property type="entry name" value="DHquinase_II"/>
    <property type="match status" value="1"/>
</dbReference>
<dbReference type="GO" id="GO:0003855">
    <property type="term" value="F:3-dehydroquinate dehydratase activity"/>
    <property type="evidence" value="ECO:0007669"/>
    <property type="project" value="UniProtKB-EC"/>
</dbReference>
<dbReference type="InterPro" id="IPR001874">
    <property type="entry name" value="DHquinase_II"/>
</dbReference>
<dbReference type="PANTHER" id="PTHR21272">
    <property type="entry name" value="CATABOLIC 3-DEHYDROQUINASE"/>
    <property type="match status" value="1"/>
</dbReference>
<dbReference type="EC" id="4.2.1.10" evidence="1"/>
<sequence>MLKIGIINGPNLNMLGKRDQKIYGNLTLKEINHKIKSFAEKEGIELIIKQSN</sequence>
<feature type="non-terminal residue" evidence="3">
    <location>
        <position position="52"/>
    </location>
</feature>
<dbReference type="PANTHER" id="PTHR21272:SF3">
    <property type="entry name" value="CATABOLIC 3-DEHYDROQUINASE"/>
    <property type="match status" value="1"/>
</dbReference>
<dbReference type="InterPro" id="IPR036441">
    <property type="entry name" value="DHquinase_II_sf"/>
</dbReference>
<accession>X1JUW9</accession>
<evidence type="ECO:0000256" key="2">
    <source>
        <dbReference type="ARBA" id="ARBA00023239"/>
    </source>
</evidence>
<dbReference type="AlphaFoldDB" id="X1JUW9"/>
<dbReference type="PROSITE" id="PS01029">
    <property type="entry name" value="DEHYDROQUINASE_II"/>
    <property type="match status" value="1"/>
</dbReference>
<evidence type="ECO:0000256" key="1">
    <source>
        <dbReference type="ARBA" id="ARBA00012060"/>
    </source>
</evidence>
<name>X1JUW9_9ZZZZ</name>
<protein>
    <recommendedName>
        <fullName evidence="1">3-dehydroquinate dehydratase</fullName>
        <ecNumber evidence="1">4.2.1.10</ecNumber>
    </recommendedName>
</protein>
<gene>
    <name evidence="3" type="ORF">S03H2_41896</name>
</gene>
<reference evidence="3" key="1">
    <citation type="journal article" date="2014" name="Front. Microbiol.">
        <title>High frequency of phylogenetically diverse reductive dehalogenase-homologous genes in deep subseafloor sedimentary metagenomes.</title>
        <authorList>
            <person name="Kawai M."/>
            <person name="Futagami T."/>
            <person name="Toyoda A."/>
            <person name="Takaki Y."/>
            <person name="Nishi S."/>
            <person name="Hori S."/>
            <person name="Arai W."/>
            <person name="Tsubouchi T."/>
            <person name="Morono Y."/>
            <person name="Uchiyama I."/>
            <person name="Ito T."/>
            <person name="Fujiyama A."/>
            <person name="Inagaki F."/>
            <person name="Takami H."/>
        </authorList>
    </citation>
    <scope>NUCLEOTIDE SEQUENCE</scope>
    <source>
        <strain evidence="3">Expedition CK06-06</strain>
    </source>
</reference>
<dbReference type="Gene3D" id="3.40.50.9100">
    <property type="entry name" value="Dehydroquinase, class II"/>
    <property type="match status" value="1"/>
</dbReference>
<comment type="caution">
    <text evidence="3">The sequence shown here is derived from an EMBL/GenBank/DDBJ whole genome shotgun (WGS) entry which is preliminary data.</text>
</comment>
<dbReference type="EMBL" id="BARU01026049">
    <property type="protein sequence ID" value="GAH73588.1"/>
    <property type="molecule type" value="Genomic_DNA"/>
</dbReference>
<evidence type="ECO:0000313" key="3">
    <source>
        <dbReference type="EMBL" id="GAH73588.1"/>
    </source>
</evidence>
<dbReference type="SUPFAM" id="SSF52304">
    <property type="entry name" value="Type II 3-dehydroquinate dehydratase"/>
    <property type="match status" value="1"/>
</dbReference>
<dbReference type="InterPro" id="IPR018509">
    <property type="entry name" value="DHquinase_II_CS"/>
</dbReference>
<keyword evidence="2" id="KW-0456">Lyase</keyword>
<organism evidence="3">
    <name type="scientific">marine sediment metagenome</name>
    <dbReference type="NCBI Taxonomy" id="412755"/>
    <lineage>
        <taxon>unclassified sequences</taxon>
        <taxon>metagenomes</taxon>
        <taxon>ecological metagenomes</taxon>
    </lineage>
</organism>
<proteinExistence type="predicted"/>
<dbReference type="GO" id="GO:0019631">
    <property type="term" value="P:quinate catabolic process"/>
    <property type="evidence" value="ECO:0007669"/>
    <property type="project" value="TreeGrafter"/>
</dbReference>